<reference evidence="6 7" key="1">
    <citation type="submission" date="2015-03" db="EMBL/GenBank/DDBJ databases">
        <title>Draft genome sequence of Elstera litoralis.</title>
        <authorList>
            <person name="Rahalkar M.C."/>
            <person name="Dhakephalkar P.K."/>
            <person name="Pore S.D."/>
            <person name="Arora P."/>
            <person name="Kapse N.G."/>
            <person name="Pandit P.S."/>
        </authorList>
    </citation>
    <scope>NUCLEOTIDE SEQUENCE [LARGE SCALE GENOMIC DNA]</scope>
    <source>
        <strain evidence="6 7">Dia-1</strain>
    </source>
</reference>
<evidence type="ECO:0000313" key="7">
    <source>
        <dbReference type="Proteomes" id="UP000033774"/>
    </source>
</evidence>
<evidence type="ECO:0000256" key="3">
    <source>
        <dbReference type="ARBA" id="ARBA00023125"/>
    </source>
</evidence>
<dbReference type="InterPro" id="IPR000847">
    <property type="entry name" value="LysR_HTH_N"/>
</dbReference>
<dbReference type="InterPro" id="IPR036390">
    <property type="entry name" value="WH_DNA-bd_sf"/>
</dbReference>
<dbReference type="FunFam" id="1.10.10.10:FF:000001">
    <property type="entry name" value="LysR family transcriptional regulator"/>
    <property type="match status" value="1"/>
</dbReference>
<dbReference type="Pfam" id="PF00126">
    <property type="entry name" value="HTH_1"/>
    <property type="match status" value="1"/>
</dbReference>
<evidence type="ECO:0000313" key="6">
    <source>
        <dbReference type="EMBL" id="KJV10240.1"/>
    </source>
</evidence>
<comment type="similarity">
    <text evidence="1">Belongs to the LysR transcriptional regulatory family.</text>
</comment>
<evidence type="ECO:0000256" key="2">
    <source>
        <dbReference type="ARBA" id="ARBA00023015"/>
    </source>
</evidence>
<dbReference type="RefSeq" id="WP_045775095.1">
    <property type="nucleotide sequence ID" value="NZ_LAJY01000127.1"/>
</dbReference>
<feature type="domain" description="HTH lysR-type" evidence="5">
    <location>
        <begin position="2"/>
        <end position="59"/>
    </location>
</feature>
<protein>
    <recommendedName>
        <fullName evidence="5">HTH lysR-type domain-containing protein</fullName>
    </recommendedName>
</protein>
<dbReference type="InterPro" id="IPR005119">
    <property type="entry name" value="LysR_subst-bd"/>
</dbReference>
<dbReference type="PROSITE" id="PS50931">
    <property type="entry name" value="HTH_LYSR"/>
    <property type="match status" value="1"/>
</dbReference>
<dbReference type="GO" id="GO:0000976">
    <property type="term" value="F:transcription cis-regulatory region binding"/>
    <property type="evidence" value="ECO:0007669"/>
    <property type="project" value="TreeGrafter"/>
</dbReference>
<dbReference type="PRINTS" id="PR00039">
    <property type="entry name" value="HTHLYSR"/>
</dbReference>
<dbReference type="Proteomes" id="UP000033774">
    <property type="component" value="Unassembled WGS sequence"/>
</dbReference>
<dbReference type="InterPro" id="IPR036388">
    <property type="entry name" value="WH-like_DNA-bd_sf"/>
</dbReference>
<evidence type="ECO:0000256" key="4">
    <source>
        <dbReference type="ARBA" id="ARBA00023163"/>
    </source>
</evidence>
<proteinExistence type="inferred from homology"/>
<keyword evidence="4" id="KW-0804">Transcription</keyword>
<dbReference type="Gene3D" id="1.10.10.10">
    <property type="entry name" value="Winged helix-like DNA-binding domain superfamily/Winged helix DNA-binding domain"/>
    <property type="match status" value="1"/>
</dbReference>
<sequence length="300" mass="32454">MLNYHQIRAFHAVAREGSMSRAARTLGVSQPTLSEQIKGLEAQYQVRLFAREGRALVLTSLGHELYGLTVRLTDVTDQIQALLGDRSTVDLGGALQVVADGPLHAASLLARFRQQYPQPQISLAVTNAPAALKQIIDGVADIGIVADPKVVPGLHFVPIGEDPLVAVMAVDHPLAALNNIPIAALAGVTLLLREPGSTTRAVTLALLDRHQITARETIQVATREAIREAAAHGLGVSLIFDSETGDDRRLVKRSLATVGPVAGCTEYVVCQEARRRRPILRAFLELAEAYGQQWRRNQQV</sequence>
<dbReference type="Pfam" id="PF03466">
    <property type="entry name" value="LysR_substrate"/>
    <property type="match status" value="1"/>
</dbReference>
<dbReference type="AlphaFoldDB" id="A0A0F3IU16"/>
<evidence type="ECO:0000259" key="5">
    <source>
        <dbReference type="PROSITE" id="PS50931"/>
    </source>
</evidence>
<keyword evidence="2" id="KW-0805">Transcription regulation</keyword>
<dbReference type="CDD" id="cd05466">
    <property type="entry name" value="PBP2_LTTR_substrate"/>
    <property type="match status" value="1"/>
</dbReference>
<name>A0A0F3IU16_9PROT</name>
<dbReference type="EMBL" id="LAJY01000127">
    <property type="protein sequence ID" value="KJV10240.1"/>
    <property type="molecule type" value="Genomic_DNA"/>
</dbReference>
<evidence type="ECO:0000256" key="1">
    <source>
        <dbReference type="ARBA" id="ARBA00009437"/>
    </source>
</evidence>
<dbReference type="SUPFAM" id="SSF53850">
    <property type="entry name" value="Periplasmic binding protein-like II"/>
    <property type="match status" value="1"/>
</dbReference>
<dbReference type="Gene3D" id="3.40.190.290">
    <property type="match status" value="1"/>
</dbReference>
<dbReference type="OrthoDB" id="9808620at2"/>
<dbReference type="SUPFAM" id="SSF46785">
    <property type="entry name" value="Winged helix' DNA-binding domain"/>
    <property type="match status" value="1"/>
</dbReference>
<comment type="caution">
    <text evidence="6">The sequence shown here is derived from an EMBL/GenBank/DDBJ whole genome shotgun (WGS) entry which is preliminary data.</text>
</comment>
<gene>
    <name evidence="6" type="ORF">VZ95_06255</name>
</gene>
<accession>A0A0F3IU16</accession>
<dbReference type="PANTHER" id="PTHR30126:SF94">
    <property type="entry name" value="LYSR FAMILY TRANSCRIPTIONAL REGULATOR"/>
    <property type="match status" value="1"/>
</dbReference>
<dbReference type="GO" id="GO:0003700">
    <property type="term" value="F:DNA-binding transcription factor activity"/>
    <property type="evidence" value="ECO:0007669"/>
    <property type="project" value="InterPro"/>
</dbReference>
<dbReference type="PANTHER" id="PTHR30126">
    <property type="entry name" value="HTH-TYPE TRANSCRIPTIONAL REGULATOR"/>
    <property type="match status" value="1"/>
</dbReference>
<keyword evidence="7" id="KW-1185">Reference proteome</keyword>
<keyword evidence="3" id="KW-0238">DNA-binding</keyword>
<organism evidence="6 7">
    <name type="scientific">Elstera litoralis</name>
    <dbReference type="NCBI Taxonomy" id="552518"/>
    <lineage>
        <taxon>Bacteria</taxon>
        <taxon>Pseudomonadati</taxon>
        <taxon>Pseudomonadota</taxon>
        <taxon>Alphaproteobacteria</taxon>
        <taxon>Rhodospirillales</taxon>
        <taxon>Rhodospirillaceae</taxon>
        <taxon>Elstera</taxon>
    </lineage>
</organism>